<evidence type="ECO:0000313" key="2">
    <source>
        <dbReference type="EMBL" id="KAK5600774.1"/>
    </source>
</evidence>
<organism evidence="2 3">
    <name type="scientific">Crenichthys baileyi</name>
    <name type="common">White River springfish</name>
    <dbReference type="NCBI Taxonomy" id="28760"/>
    <lineage>
        <taxon>Eukaryota</taxon>
        <taxon>Metazoa</taxon>
        <taxon>Chordata</taxon>
        <taxon>Craniata</taxon>
        <taxon>Vertebrata</taxon>
        <taxon>Euteleostomi</taxon>
        <taxon>Actinopterygii</taxon>
        <taxon>Neopterygii</taxon>
        <taxon>Teleostei</taxon>
        <taxon>Neoteleostei</taxon>
        <taxon>Acanthomorphata</taxon>
        <taxon>Ovalentaria</taxon>
        <taxon>Atherinomorphae</taxon>
        <taxon>Cyprinodontiformes</taxon>
        <taxon>Goodeidae</taxon>
        <taxon>Crenichthys</taxon>
    </lineage>
</organism>
<feature type="compositionally biased region" description="Polar residues" evidence="1">
    <location>
        <begin position="160"/>
        <end position="172"/>
    </location>
</feature>
<protein>
    <submittedName>
        <fullName evidence="2">Uncharacterized protein</fullName>
    </submittedName>
</protein>
<comment type="caution">
    <text evidence="2">The sequence shown here is derived from an EMBL/GenBank/DDBJ whole genome shotgun (WGS) entry which is preliminary data.</text>
</comment>
<dbReference type="Proteomes" id="UP001311232">
    <property type="component" value="Unassembled WGS sequence"/>
</dbReference>
<keyword evidence="3" id="KW-1185">Reference proteome</keyword>
<feature type="region of interest" description="Disordered" evidence="1">
    <location>
        <begin position="1"/>
        <end position="201"/>
    </location>
</feature>
<accession>A0AAV9QWV0</accession>
<feature type="compositionally biased region" description="Basic and acidic residues" evidence="1">
    <location>
        <begin position="53"/>
        <end position="67"/>
    </location>
</feature>
<reference evidence="2 3" key="1">
    <citation type="submission" date="2021-06" db="EMBL/GenBank/DDBJ databases">
        <authorList>
            <person name="Palmer J.M."/>
        </authorList>
    </citation>
    <scope>NUCLEOTIDE SEQUENCE [LARGE SCALE GENOMIC DNA]</scope>
    <source>
        <strain evidence="2 3">MEX-2019</strain>
        <tissue evidence="2">Muscle</tissue>
    </source>
</reference>
<gene>
    <name evidence="2" type="ORF">CRENBAI_010352</name>
</gene>
<feature type="compositionally biased region" description="Polar residues" evidence="1">
    <location>
        <begin position="102"/>
        <end position="134"/>
    </location>
</feature>
<evidence type="ECO:0000256" key="1">
    <source>
        <dbReference type="SAM" id="MobiDB-lite"/>
    </source>
</evidence>
<dbReference type="AlphaFoldDB" id="A0AAV9QWV0"/>
<name>A0AAV9QWV0_9TELE</name>
<evidence type="ECO:0000313" key="3">
    <source>
        <dbReference type="Proteomes" id="UP001311232"/>
    </source>
</evidence>
<proteinExistence type="predicted"/>
<dbReference type="EMBL" id="JAHHUM010002792">
    <property type="protein sequence ID" value="KAK5600774.1"/>
    <property type="molecule type" value="Genomic_DNA"/>
</dbReference>
<sequence length="201" mass="21652">MERVEGGVRGWGGKDCGAKCFSRKPGPWLTPIGIPVRRVPTKDGGKGTSIGRKARDRDQAPRSERKPGTTPPAPNHPVPRLKEPPTLTKAKSQPKACAATTKKPTGQSQQSAQSPMPTRQAGQQNTSHTNTGAKTTEPRQATVLPEPTPHILPYIGRGTVKTTNPKHTSPTRNHPAVKQTPPQYKAEKRDATAEPSDAIYL</sequence>